<dbReference type="Proteomes" id="UP000032740">
    <property type="component" value="Chromosome"/>
</dbReference>
<dbReference type="KEGG" id="apal:BN85404400"/>
<dbReference type="AlphaFoldDB" id="U4KKB8"/>
<name>U4KKB8_ALTPJ</name>
<gene>
    <name evidence="1" type="ORF">BN85404400</name>
</gene>
<reference evidence="1 2" key="1">
    <citation type="journal article" date="2013" name="J. Mol. Microbiol. Biotechnol.">
        <title>Analysis of the Complete Genomes of Acholeplasma brassicae , A. palmae and A. laidlawii and Their Comparison to the Obligate Parasites from ' Candidatus Phytoplasma'.</title>
        <authorList>
            <person name="Kube M."/>
            <person name="Siewert C."/>
            <person name="Migdoll A.M."/>
            <person name="Duduk B."/>
            <person name="Holz S."/>
            <person name="Rabus R."/>
            <person name="Seemuller E."/>
            <person name="Mitrovic J."/>
            <person name="Muller I."/>
            <person name="Buttner C."/>
            <person name="Reinhardt R."/>
        </authorList>
    </citation>
    <scope>NUCLEOTIDE SEQUENCE [LARGE SCALE GENOMIC DNA]</scope>
    <source>
        <strain evidence="1 2">J233</strain>
    </source>
</reference>
<sequence length="127" mass="14997">MNCCICNKRIIQEITINNFFKKVHHEVCLRCKTKFYHKNTHFGSIPIKNYLLHLHIIGKNIDENDIGKHPYLKDAIQIYSKEPQNYDMIILIIDMVDEELVKLIANLNLSDIILITMIHKGEMNYEI</sequence>
<accession>U4KKB8</accession>
<organism evidence="1 2">
    <name type="scientific">Alteracholeplasma palmae (strain ATCC 49389 / J233)</name>
    <name type="common">Acholeplasma palmae</name>
    <dbReference type="NCBI Taxonomy" id="1318466"/>
    <lineage>
        <taxon>Bacteria</taxon>
        <taxon>Bacillati</taxon>
        <taxon>Mycoplasmatota</taxon>
        <taxon>Mollicutes</taxon>
        <taxon>Acholeplasmatales</taxon>
        <taxon>Acholeplasmataceae</taxon>
        <taxon>Acholeplasma</taxon>
    </lineage>
</organism>
<evidence type="ECO:0000313" key="1">
    <source>
        <dbReference type="EMBL" id="CCV64017.1"/>
    </source>
</evidence>
<dbReference type="HOGENOM" id="CLU_1954802_0_0_14"/>
<proteinExistence type="predicted"/>
<keyword evidence="2" id="KW-1185">Reference proteome</keyword>
<dbReference type="RefSeq" id="WP_026657024.1">
    <property type="nucleotide sequence ID" value="NC_022538.1"/>
</dbReference>
<evidence type="ECO:0000313" key="2">
    <source>
        <dbReference type="Proteomes" id="UP000032740"/>
    </source>
</evidence>
<protein>
    <submittedName>
        <fullName evidence="1">Uncharacterized protein</fullName>
    </submittedName>
</protein>
<dbReference type="STRING" id="1318466.BN85404400"/>
<dbReference type="EMBL" id="FO681347">
    <property type="protein sequence ID" value="CCV64017.1"/>
    <property type="molecule type" value="Genomic_DNA"/>
</dbReference>